<comment type="caution">
    <text evidence="2">The sequence shown here is derived from an EMBL/GenBank/DDBJ whole genome shotgun (WGS) entry which is preliminary data.</text>
</comment>
<name>A0A9D2SL17_9FIRM</name>
<evidence type="ECO:0000313" key="2">
    <source>
        <dbReference type="EMBL" id="HJC11937.1"/>
    </source>
</evidence>
<dbReference type="Proteomes" id="UP000823893">
    <property type="component" value="Unassembled WGS sequence"/>
</dbReference>
<gene>
    <name evidence="2" type="ORF">H9935_14265</name>
</gene>
<proteinExistence type="predicted"/>
<reference evidence="2" key="2">
    <citation type="submission" date="2021-04" db="EMBL/GenBank/DDBJ databases">
        <authorList>
            <person name="Gilroy R."/>
        </authorList>
    </citation>
    <scope>NUCLEOTIDE SEQUENCE</scope>
    <source>
        <strain evidence="2">ChiSxjej6B18-287</strain>
    </source>
</reference>
<feature type="coiled-coil region" evidence="1">
    <location>
        <begin position="7"/>
        <end position="41"/>
    </location>
</feature>
<evidence type="ECO:0000256" key="1">
    <source>
        <dbReference type="SAM" id="Coils"/>
    </source>
</evidence>
<organism evidence="2 3">
    <name type="scientific">Candidatus Blautia merdigallinarum</name>
    <dbReference type="NCBI Taxonomy" id="2838495"/>
    <lineage>
        <taxon>Bacteria</taxon>
        <taxon>Bacillati</taxon>
        <taxon>Bacillota</taxon>
        <taxon>Clostridia</taxon>
        <taxon>Lachnospirales</taxon>
        <taxon>Lachnospiraceae</taxon>
        <taxon>Blautia</taxon>
    </lineage>
</organism>
<sequence length="72" mass="8609">MENEKRLLAFEKMLKAVQENYENADEKIKKLKAEGREKSATYRQLMGNKLQYQNMLSMYQIYGLLEEDQKKS</sequence>
<evidence type="ECO:0000313" key="3">
    <source>
        <dbReference type="Proteomes" id="UP000823893"/>
    </source>
</evidence>
<dbReference type="AlphaFoldDB" id="A0A9D2SL17"/>
<protein>
    <submittedName>
        <fullName evidence="2">Uncharacterized protein</fullName>
    </submittedName>
</protein>
<dbReference type="EMBL" id="DWWV01000196">
    <property type="protein sequence ID" value="HJC11937.1"/>
    <property type="molecule type" value="Genomic_DNA"/>
</dbReference>
<reference evidence="2" key="1">
    <citation type="journal article" date="2021" name="PeerJ">
        <title>Extensive microbial diversity within the chicken gut microbiome revealed by metagenomics and culture.</title>
        <authorList>
            <person name="Gilroy R."/>
            <person name="Ravi A."/>
            <person name="Getino M."/>
            <person name="Pursley I."/>
            <person name="Horton D.L."/>
            <person name="Alikhan N.F."/>
            <person name="Baker D."/>
            <person name="Gharbi K."/>
            <person name="Hall N."/>
            <person name="Watson M."/>
            <person name="Adriaenssens E.M."/>
            <person name="Foster-Nyarko E."/>
            <person name="Jarju S."/>
            <person name="Secka A."/>
            <person name="Antonio M."/>
            <person name="Oren A."/>
            <person name="Chaudhuri R.R."/>
            <person name="La Ragione R."/>
            <person name="Hildebrand F."/>
            <person name="Pallen M.J."/>
        </authorList>
    </citation>
    <scope>NUCLEOTIDE SEQUENCE</scope>
    <source>
        <strain evidence="2">ChiSxjej6B18-287</strain>
    </source>
</reference>
<accession>A0A9D2SL17</accession>
<keyword evidence="1" id="KW-0175">Coiled coil</keyword>